<sequence length="118" mass="13434">MYCITRSFHIKPMYVYLLLLMATSCAAKKNITAQGEPIYQWRIKVAIPGSDIGFLNTVFYADEAQQPLAVSLFKTVPVISGRKTLVFYKAFSVTEIKQIRDELYSNGIMCVTIERLNQ</sequence>
<keyword evidence="1" id="KW-0732">Signal</keyword>
<gene>
    <name evidence="2" type="ORF">SAMN05216464_101587</name>
</gene>
<organism evidence="2 3">
    <name type="scientific">Mucilaginibacter pineti</name>
    <dbReference type="NCBI Taxonomy" id="1391627"/>
    <lineage>
        <taxon>Bacteria</taxon>
        <taxon>Pseudomonadati</taxon>
        <taxon>Bacteroidota</taxon>
        <taxon>Sphingobacteriia</taxon>
        <taxon>Sphingobacteriales</taxon>
        <taxon>Sphingobacteriaceae</taxon>
        <taxon>Mucilaginibacter</taxon>
    </lineage>
</organism>
<evidence type="ECO:0000313" key="3">
    <source>
        <dbReference type="Proteomes" id="UP000199072"/>
    </source>
</evidence>
<dbReference type="Proteomes" id="UP000199072">
    <property type="component" value="Unassembled WGS sequence"/>
</dbReference>
<keyword evidence="3" id="KW-1185">Reference proteome</keyword>
<protein>
    <recommendedName>
        <fullName evidence="4">Sporulation related domain-containing protein</fullName>
    </recommendedName>
</protein>
<proteinExistence type="predicted"/>
<evidence type="ECO:0008006" key="4">
    <source>
        <dbReference type="Google" id="ProtNLM"/>
    </source>
</evidence>
<dbReference type="AlphaFoldDB" id="A0A1G6UAM4"/>
<evidence type="ECO:0000313" key="2">
    <source>
        <dbReference type="EMBL" id="SDD38428.1"/>
    </source>
</evidence>
<accession>A0A1G6UAM4</accession>
<evidence type="ECO:0000256" key="1">
    <source>
        <dbReference type="SAM" id="SignalP"/>
    </source>
</evidence>
<reference evidence="2 3" key="1">
    <citation type="submission" date="2016-10" db="EMBL/GenBank/DDBJ databases">
        <authorList>
            <person name="de Groot N.N."/>
        </authorList>
    </citation>
    <scope>NUCLEOTIDE SEQUENCE [LARGE SCALE GENOMIC DNA]</scope>
    <source>
        <strain evidence="2 3">47C3B</strain>
    </source>
</reference>
<feature type="chain" id="PRO_5011729524" description="Sporulation related domain-containing protein" evidence="1">
    <location>
        <begin position="28"/>
        <end position="118"/>
    </location>
</feature>
<dbReference type="PROSITE" id="PS51257">
    <property type="entry name" value="PROKAR_LIPOPROTEIN"/>
    <property type="match status" value="1"/>
</dbReference>
<dbReference type="EMBL" id="FNAI01000001">
    <property type="protein sequence ID" value="SDD38428.1"/>
    <property type="molecule type" value="Genomic_DNA"/>
</dbReference>
<name>A0A1G6UAM4_9SPHI</name>
<feature type="signal peptide" evidence="1">
    <location>
        <begin position="1"/>
        <end position="27"/>
    </location>
</feature>